<feature type="region of interest" description="Disordered" evidence="3">
    <location>
        <begin position="91"/>
        <end position="111"/>
    </location>
</feature>
<dbReference type="SMART" id="SM00066">
    <property type="entry name" value="GAL4"/>
    <property type="match status" value="1"/>
</dbReference>
<feature type="region of interest" description="Disordered" evidence="3">
    <location>
        <begin position="199"/>
        <end position="246"/>
    </location>
</feature>
<sequence>MIRAGGTSCVTCEARNKKCDRTRGPSGCRRCVQAGIECGGYLPAGPREPKLKHGNRGTAKTVSARLEHIQMYTDRRAGTVKLGDRSVPVGTSRLLDNSSANPAIDRPQPNFDSPGWLSDIPLNQDTHHPYIPYEQSLIPPFGYIPAPLIKKGLITTIQAPTPPLEDSVGASTSQIRAGRRMNPGQASLFDAIFSLADDPPTLPRTPESLGSSVVFGPDAKEQDANTGYNSESQSPVESSDEQPTGVEDDADVKTLQVGLLSTLALDQEVESNITPFISYAFTSWMSRFVFEPVRGISLARHTIIRGHSSGAKILQRIILVAKTVLAISRSTNYEMTHFVPLHDQLMDGVIKAREQEKLTKSEALKAMDCCHELLTISIRVSSLASVLNTMALCAPIFRRVCPESDEELVNLPRRLMATEVNLKFYATLDVVQSVITHRPMLFRYDVGFLSPDDKIRLNKADGPGLRWLHGVPDRLVVILARMNSLLEDYGNCVGSQMVQELEKDIMIYEPIVSSSLVEDSSLCIGRAMVQESWRLATYNYLYMALCGADSSDMRVIKIQKKFMRLLKVVYPRRNPDLFLVVPIMILGIATSSPADRSTLLLRLWGVAECNRVGTMGNDLVRILNDVWTRAAQRPAVWSDLRIACSRVIGM</sequence>
<evidence type="ECO:0000313" key="5">
    <source>
        <dbReference type="EMBL" id="CEL60277.1"/>
    </source>
</evidence>
<keyword evidence="6" id="KW-1185">Reference proteome</keyword>
<dbReference type="Gene3D" id="4.10.240.10">
    <property type="entry name" value="Zn(2)-C6 fungal-type DNA-binding domain"/>
    <property type="match status" value="1"/>
</dbReference>
<dbReference type="GO" id="GO:0008270">
    <property type="term" value="F:zinc ion binding"/>
    <property type="evidence" value="ECO:0007669"/>
    <property type="project" value="InterPro"/>
</dbReference>
<evidence type="ECO:0000256" key="3">
    <source>
        <dbReference type="SAM" id="MobiDB-lite"/>
    </source>
</evidence>
<feature type="compositionally biased region" description="Polar residues" evidence="3">
    <location>
        <begin position="224"/>
        <end position="237"/>
    </location>
</feature>
<dbReference type="GO" id="GO:0005634">
    <property type="term" value="C:nucleus"/>
    <property type="evidence" value="ECO:0007669"/>
    <property type="project" value="UniProtKB-SubCell"/>
</dbReference>
<proteinExistence type="predicted"/>
<dbReference type="InterPro" id="IPR001138">
    <property type="entry name" value="Zn2Cys6_DnaBD"/>
</dbReference>
<dbReference type="PANTHER" id="PTHR37534">
    <property type="entry name" value="TRANSCRIPTIONAL ACTIVATOR PROTEIN UGA3"/>
    <property type="match status" value="1"/>
</dbReference>
<dbReference type="SUPFAM" id="SSF57701">
    <property type="entry name" value="Zn2/Cys6 DNA-binding domain"/>
    <property type="match status" value="1"/>
</dbReference>
<keyword evidence="5" id="KW-0378">Hydrolase</keyword>
<dbReference type="PANTHER" id="PTHR37534:SF46">
    <property type="entry name" value="ZN(II)2CYS6 TRANSCRIPTION FACTOR (EUROFUNG)"/>
    <property type="match status" value="1"/>
</dbReference>
<dbReference type="InterPro" id="IPR021858">
    <property type="entry name" value="Fun_TF"/>
</dbReference>
<dbReference type="InterPro" id="IPR036864">
    <property type="entry name" value="Zn2-C6_fun-type_DNA-bd_sf"/>
</dbReference>
<evidence type="ECO:0000256" key="2">
    <source>
        <dbReference type="ARBA" id="ARBA00023242"/>
    </source>
</evidence>
<name>A0A0B7FVS0_THACB</name>
<dbReference type="GO" id="GO:0000981">
    <property type="term" value="F:DNA-binding transcription factor activity, RNA polymerase II-specific"/>
    <property type="evidence" value="ECO:0007669"/>
    <property type="project" value="InterPro"/>
</dbReference>
<dbReference type="GO" id="GO:0008233">
    <property type="term" value="F:peptidase activity"/>
    <property type="evidence" value="ECO:0007669"/>
    <property type="project" value="UniProtKB-KW"/>
</dbReference>
<feature type="domain" description="Zn(2)-C6 fungal-type" evidence="4">
    <location>
        <begin position="8"/>
        <end position="38"/>
    </location>
</feature>
<evidence type="ECO:0000259" key="4">
    <source>
        <dbReference type="PROSITE" id="PS50048"/>
    </source>
</evidence>
<organism evidence="5 6">
    <name type="scientific">Thanatephorus cucumeris (strain AG1-IB / isolate 7/3/14)</name>
    <name type="common">Lettuce bottom rot fungus</name>
    <name type="synonym">Rhizoctonia solani</name>
    <dbReference type="NCBI Taxonomy" id="1108050"/>
    <lineage>
        <taxon>Eukaryota</taxon>
        <taxon>Fungi</taxon>
        <taxon>Dikarya</taxon>
        <taxon>Basidiomycota</taxon>
        <taxon>Agaricomycotina</taxon>
        <taxon>Agaricomycetes</taxon>
        <taxon>Cantharellales</taxon>
        <taxon>Ceratobasidiaceae</taxon>
        <taxon>Rhizoctonia</taxon>
        <taxon>Rhizoctonia solani AG-1</taxon>
    </lineage>
</organism>
<dbReference type="EMBL" id="LN679144">
    <property type="protein sequence ID" value="CEL60277.1"/>
    <property type="molecule type" value="Genomic_DNA"/>
</dbReference>
<comment type="subcellular location">
    <subcellularLocation>
        <location evidence="1">Nucleus</location>
    </subcellularLocation>
</comment>
<dbReference type="GO" id="GO:0006508">
    <property type="term" value="P:proteolysis"/>
    <property type="evidence" value="ECO:0007669"/>
    <property type="project" value="UniProtKB-KW"/>
</dbReference>
<accession>A0A0B7FVS0</accession>
<gene>
    <name evidence="5" type="primary">PrtT</name>
    <name evidence="5" type="ORF">RSOLAG1IB_09501</name>
</gene>
<dbReference type="PROSITE" id="PS50048">
    <property type="entry name" value="ZN2_CY6_FUNGAL_2"/>
    <property type="match status" value="1"/>
</dbReference>
<dbReference type="OrthoDB" id="10335720at2759"/>
<dbReference type="Proteomes" id="UP000059188">
    <property type="component" value="Unassembled WGS sequence"/>
</dbReference>
<keyword evidence="2" id="KW-0539">Nucleus</keyword>
<dbReference type="Pfam" id="PF00172">
    <property type="entry name" value="Zn_clus"/>
    <property type="match status" value="1"/>
</dbReference>
<keyword evidence="5" id="KW-0645">Protease</keyword>
<dbReference type="AlphaFoldDB" id="A0A0B7FVS0"/>
<reference evidence="5 6" key="1">
    <citation type="submission" date="2014-11" db="EMBL/GenBank/DDBJ databases">
        <authorList>
            <person name="Wibberg Daniel"/>
        </authorList>
    </citation>
    <scope>NUCLEOTIDE SEQUENCE [LARGE SCALE GENOMIC DNA]</scope>
    <source>
        <strain evidence="5">Rhizoctonia solani AG1-IB 7/3/14</strain>
    </source>
</reference>
<dbReference type="Pfam" id="PF11951">
    <property type="entry name" value="Fungal_trans_2"/>
    <property type="match status" value="1"/>
</dbReference>
<protein>
    <submittedName>
        <fullName evidence="5">Transcriptional activator of proteases PrtT from patent WO200020596-A1-Aspergillus niger</fullName>
    </submittedName>
</protein>
<dbReference type="CDD" id="cd00067">
    <property type="entry name" value="GAL4"/>
    <property type="match status" value="1"/>
</dbReference>
<evidence type="ECO:0000313" key="6">
    <source>
        <dbReference type="Proteomes" id="UP000059188"/>
    </source>
</evidence>
<evidence type="ECO:0000256" key="1">
    <source>
        <dbReference type="ARBA" id="ARBA00004123"/>
    </source>
</evidence>